<evidence type="ECO:0000256" key="3">
    <source>
        <dbReference type="ARBA" id="ARBA00022989"/>
    </source>
</evidence>
<evidence type="ECO:0000256" key="2">
    <source>
        <dbReference type="ARBA" id="ARBA00022692"/>
    </source>
</evidence>
<protein>
    <submittedName>
        <fullName evidence="8">MFS transporter</fullName>
    </submittedName>
</protein>
<keyword evidence="9" id="KW-1185">Reference proteome</keyword>
<dbReference type="EMBL" id="VCKW01000028">
    <property type="protein sequence ID" value="TMR04802.1"/>
    <property type="molecule type" value="Genomic_DNA"/>
</dbReference>
<feature type="transmembrane region" description="Helical" evidence="6">
    <location>
        <begin position="318"/>
        <end position="337"/>
    </location>
</feature>
<organism evidence="8 9">
    <name type="scientific">Actinomadura soli</name>
    <dbReference type="NCBI Taxonomy" id="2508997"/>
    <lineage>
        <taxon>Bacteria</taxon>
        <taxon>Bacillati</taxon>
        <taxon>Actinomycetota</taxon>
        <taxon>Actinomycetes</taxon>
        <taxon>Streptosporangiales</taxon>
        <taxon>Thermomonosporaceae</taxon>
        <taxon>Actinomadura</taxon>
    </lineage>
</organism>
<feature type="transmembrane region" description="Helical" evidence="6">
    <location>
        <begin position="157"/>
        <end position="177"/>
    </location>
</feature>
<comment type="caution">
    <text evidence="8">The sequence shown here is derived from an EMBL/GenBank/DDBJ whole genome shotgun (WGS) entry which is preliminary data.</text>
</comment>
<dbReference type="InterPro" id="IPR020846">
    <property type="entry name" value="MFS_dom"/>
</dbReference>
<proteinExistence type="predicted"/>
<feature type="compositionally biased region" description="Basic and acidic residues" evidence="5">
    <location>
        <begin position="211"/>
        <end position="230"/>
    </location>
</feature>
<evidence type="ECO:0000256" key="5">
    <source>
        <dbReference type="SAM" id="MobiDB-lite"/>
    </source>
</evidence>
<dbReference type="InterPro" id="IPR005829">
    <property type="entry name" value="Sugar_transporter_CS"/>
</dbReference>
<dbReference type="PROSITE" id="PS50850">
    <property type="entry name" value="MFS"/>
    <property type="match status" value="1"/>
</dbReference>
<gene>
    <name evidence="8" type="ORF">ETD83_07870</name>
</gene>
<dbReference type="OrthoDB" id="7584869at2"/>
<feature type="domain" description="Major facilitator superfamily (MFS) profile" evidence="7">
    <location>
        <begin position="249"/>
        <end position="431"/>
    </location>
</feature>
<feature type="transmembrane region" description="Helical" evidence="6">
    <location>
        <begin position="287"/>
        <end position="306"/>
    </location>
</feature>
<name>A0A5C4JGR9_9ACTN</name>
<evidence type="ECO:0000313" key="9">
    <source>
        <dbReference type="Proteomes" id="UP000309174"/>
    </source>
</evidence>
<feature type="transmembrane region" description="Helical" evidence="6">
    <location>
        <begin position="97"/>
        <end position="114"/>
    </location>
</feature>
<sequence length="431" mass="44807">MEKPLVVRASPAERSSTFKPLSFSWVLALFTVTLGMWIGLLASAQVLLPSQIEAIDPDRKVWAMGAVTAAGAVAAVLAAPLVGALSDRTGWRYGKRRSWVIGGTVFCALALLALPWQSSVIAVGVCWVIVHGGVGGISAALCAVVPDRVAVDKRGTVFAIVGFAQPLGLVFGTLLVSGVSFRAGYPLVAVLVALLALPYAFIGRDVPVPPHRPDRPEQAGRADLAGRAEKARRPVGRRLVDAASARGPDFAWAWGGRFMAQFATSLATVYLLYFLRDEIRLDDPAQGVAVLSLMFTAGIIVVGLLVGRASDRVGRRKIFVIIAALLMAGGLTGMALVPTWPVALVAAVALGGGYGAYLAVDLALVTQILRSDRDRGKDLGVMNMAGSGAVAVAPLVAAGGVDLGGYTLLFLLAAAMAVSAGLLIQPIKSVP</sequence>
<feature type="transmembrane region" description="Helical" evidence="6">
    <location>
        <begin position="62"/>
        <end position="85"/>
    </location>
</feature>
<feature type="region of interest" description="Disordered" evidence="5">
    <location>
        <begin position="210"/>
        <end position="230"/>
    </location>
</feature>
<dbReference type="Pfam" id="PF13347">
    <property type="entry name" value="MFS_2"/>
    <property type="match status" value="1"/>
</dbReference>
<evidence type="ECO:0000259" key="7">
    <source>
        <dbReference type="PROSITE" id="PS50850"/>
    </source>
</evidence>
<dbReference type="PANTHER" id="PTHR23528:SF1">
    <property type="entry name" value="MAJOR FACILITATOR SUPERFAMILY (MFS) PROFILE DOMAIN-CONTAINING PROTEIN"/>
    <property type="match status" value="1"/>
</dbReference>
<dbReference type="GO" id="GO:0005886">
    <property type="term" value="C:plasma membrane"/>
    <property type="evidence" value="ECO:0007669"/>
    <property type="project" value="UniProtKB-SubCell"/>
</dbReference>
<comment type="subcellular location">
    <subcellularLocation>
        <location evidence="1">Cell membrane</location>
        <topology evidence="1">Multi-pass membrane protein</topology>
    </subcellularLocation>
</comment>
<evidence type="ECO:0000256" key="4">
    <source>
        <dbReference type="ARBA" id="ARBA00023136"/>
    </source>
</evidence>
<keyword evidence="2 6" id="KW-0812">Transmembrane</keyword>
<feature type="transmembrane region" description="Helical" evidence="6">
    <location>
        <begin position="21"/>
        <end position="42"/>
    </location>
</feature>
<feature type="transmembrane region" description="Helical" evidence="6">
    <location>
        <begin position="183"/>
        <end position="202"/>
    </location>
</feature>
<evidence type="ECO:0000313" key="8">
    <source>
        <dbReference type="EMBL" id="TMR04802.1"/>
    </source>
</evidence>
<reference evidence="8 9" key="1">
    <citation type="submission" date="2019-05" db="EMBL/GenBank/DDBJ databases">
        <title>Draft genome sequence of Actinomadura sp. 14C53.</title>
        <authorList>
            <person name="Saricaoglu S."/>
            <person name="Isik K."/>
        </authorList>
    </citation>
    <scope>NUCLEOTIDE SEQUENCE [LARGE SCALE GENOMIC DNA]</scope>
    <source>
        <strain evidence="8 9">14C53</strain>
    </source>
</reference>
<feature type="transmembrane region" description="Helical" evidence="6">
    <location>
        <begin position="343"/>
        <end position="369"/>
    </location>
</feature>
<dbReference type="InterPro" id="IPR036259">
    <property type="entry name" value="MFS_trans_sf"/>
</dbReference>
<feature type="transmembrane region" description="Helical" evidence="6">
    <location>
        <begin position="120"/>
        <end position="145"/>
    </location>
</feature>
<dbReference type="Gene3D" id="1.20.1250.20">
    <property type="entry name" value="MFS general substrate transporter like domains"/>
    <property type="match status" value="2"/>
</dbReference>
<keyword evidence="4 6" id="KW-0472">Membrane</keyword>
<accession>A0A5C4JGR9</accession>
<dbReference type="SUPFAM" id="SSF103473">
    <property type="entry name" value="MFS general substrate transporter"/>
    <property type="match status" value="1"/>
</dbReference>
<dbReference type="PANTHER" id="PTHR23528">
    <property type="match status" value="1"/>
</dbReference>
<dbReference type="Proteomes" id="UP000309174">
    <property type="component" value="Unassembled WGS sequence"/>
</dbReference>
<evidence type="ECO:0000256" key="1">
    <source>
        <dbReference type="ARBA" id="ARBA00004651"/>
    </source>
</evidence>
<evidence type="ECO:0000256" key="6">
    <source>
        <dbReference type="SAM" id="Phobius"/>
    </source>
</evidence>
<dbReference type="Pfam" id="PF07690">
    <property type="entry name" value="MFS_1"/>
    <property type="match status" value="1"/>
</dbReference>
<dbReference type="AlphaFoldDB" id="A0A5C4JGR9"/>
<keyword evidence="3 6" id="KW-1133">Transmembrane helix</keyword>
<dbReference type="GO" id="GO:0022857">
    <property type="term" value="F:transmembrane transporter activity"/>
    <property type="evidence" value="ECO:0007669"/>
    <property type="project" value="InterPro"/>
</dbReference>
<feature type="transmembrane region" description="Helical" evidence="6">
    <location>
        <begin position="406"/>
        <end position="424"/>
    </location>
</feature>
<dbReference type="InterPro" id="IPR011701">
    <property type="entry name" value="MFS"/>
</dbReference>
<dbReference type="PROSITE" id="PS00216">
    <property type="entry name" value="SUGAR_TRANSPORT_1"/>
    <property type="match status" value="1"/>
</dbReference>
<feature type="transmembrane region" description="Helical" evidence="6">
    <location>
        <begin position="381"/>
        <end position="400"/>
    </location>
</feature>
<feature type="transmembrane region" description="Helical" evidence="6">
    <location>
        <begin position="258"/>
        <end position="275"/>
    </location>
</feature>